<dbReference type="SMART" id="SM00530">
    <property type="entry name" value="HTH_XRE"/>
    <property type="match status" value="1"/>
</dbReference>
<dbReference type="PROSITE" id="PS50943">
    <property type="entry name" value="HTH_CROC1"/>
    <property type="match status" value="1"/>
</dbReference>
<dbReference type="CDD" id="cd00093">
    <property type="entry name" value="HTH_XRE"/>
    <property type="match status" value="1"/>
</dbReference>
<gene>
    <name evidence="4" type="ORF">AAG747_15335</name>
</gene>
<evidence type="ECO:0000313" key="5">
    <source>
        <dbReference type="Proteomes" id="UP001403385"/>
    </source>
</evidence>
<dbReference type="Gene3D" id="1.10.260.40">
    <property type="entry name" value="lambda repressor-like DNA-binding domains"/>
    <property type="match status" value="1"/>
</dbReference>
<sequence length="127" mass="14950">MDYFSTNIKYLRKTKRFSTKEMGDELGISSGAVSAYENDKNIPSLTVVLKYCEYFNVEIEDIVHKDIYRDKPSVKQHINNINQLSKNLENDKDEVIKNQNMLINILQERLKTFEDKVKTLEEQLKTK</sequence>
<dbReference type="RefSeq" id="WP_346822072.1">
    <property type="nucleotide sequence ID" value="NZ_JBDKWZ010000008.1"/>
</dbReference>
<evidence type="ECO:0000256" key="2">
    <source>
        <dbReference type="SAM" id="Coils"/>
    </source>
</evidence>
<dbReference type="PANTHER" id="PTHR46558">
    <property type="entry name" value="TRACRIPTIONAL REGULATORY PROTEIN-RELATED-RELATED"/>
    <property type="match status" value="1"/>
</dbReference>
<comment type="caution">
    <text evidence="4">The sequence shown here is derived from an EMBL/GenBank/DDBJ whole genome shotgun (WGS) entry which is preliminary data.</text>
</comment>
<evidence type="ECO:0000256" key="1">
    <source>
        <dbReference type="ARBA" id="ARBA00023125"/>
    </source>
</evidence>
<dbReference type="InterPro" id="IPR001387">
    <property type="entry name" value="Cro/C1-type_HTH"/>
</dbReference>
<dbReference type="Proteomes" id="UP001403385">
    <property type="component" value="Unassembled WGS sequence"/>
</dbReference>
<dbReference type="Pfam" id="PF01381">
    <property type="entry name" value="HTH_3"/>
    <property type="match status" value="1"/>
</dbReference>
<organism evidence="4 5">
    <name type="scientific">Rapidithrix thailandica</name>
    <dbReference type="NCBI Taxonomy" id="413964"/>
    <lineage>
        <taxon>Bacteria</taxon>
        <taxon>Pseudomonadati</taxon>
        <taxon>Bacteroidota</taxon>
        <taxon>Cytophagia</taxon>
        <taxon>Cytophagales</taxon>
        <taxon>Flammeovirgaceae</taxon>
        <taxon>Rapidithrix</taxon>
    </lineage>
</organism>
<dbReference type="GO" id="GO:0003677">
    <property type="term" value="F:DNA binding"/>
    <property type="evidence" value="ECO:0007669"/>
    <property type="project" value="UniProtKB-KW"/>
</dbReference>
<keyword evidence="1" id="KW-0238">DNA-binding</keyword>
<feature type="domain" description="HTH cro/C1-type" evidence="3">
    <location>
        <begin position="8"/>
        <end position="62"/>
    </location>
</feature>
<protein>
    <submittedName>
        <fullName evidence="4">Helix-turn-helix transcriptional regulator</fullName>
    </submittedName>
</protein>
<evidence type="ECO:0000259" key="3">
    <source>
        <dbReference type="PROSITE" id="PS50943"/>
    </source>
</evidence>
<keyword evidence="2" id="KW-0175">Coiled coil</keyword>
<keyword evidence="5" id="KW-1185">Reference proteome</keyword>
<dbReference type="PANTHER" id="PTHR46558:SF4">
    <property type="entry name" value="DNA-BIDING PHAGE PROTEIN"/>
    <property type="match status" value="1"/>
</dbReference>
<dbReference type="EMBL" id="JBDKWZ010000008">
    <property type="protein sequence ID" value="MEN7549296.1"/>
    <property type="molecule type" value="Genomic_DNA"/>
</dbReference>
<accession>A0AAW9SEL7</accession>
<name>A0AAW9SEL7_9BACT</name>
<dbReference type="SUPFAM" id="SSF47413">
    <property type="entry name" value="lambda repressor-like DNA-binding domains"/>
    <property type="match status" value="1"/>
</dbReference>
<reference evidence="4 5" key="1">
    <citation type="submission" date="2024-04" db="EMBL/GenBank/DDBJ databases">
        <title>Novel genus in family Flammeovirgaceae.</title>
        <authorList>
            <person name="Nguyen T.H."/>
            <person name="Vuong T.Q."/>
            <person name="Le H."/>
            <person name="Kim S.-G."/>
        </authorList>
    </citation>
    <scope>NUCLEOTIDE SEQUENCE [LARGE SCALE GENOMIC DNA]</scope>
    <source>
        <strain evidence="4 5">JCM 23209</strain>
    </source>
</reference>
<feature type="coiled-coil region" evidence="2">
    <location>
        <begin position="74"/>
        <end position="123"/>
    </location>
</feature>
<evidence type="ECO:0000313" key="4">
    <source>
        <dbReference type="EMBL" id="MEN7549296.1"/>
    </source>
</evidence>
<dbReference type="InterPro" id="IPR010982">
    <property type="entry name" value="Lambda_DNA-bd_dom_sf"/>
</dbReference>
<dbReference type="AlphaFoldDB" id="A0AAW9SEL7"/>
<proteinExistence type="predicted"/>